<reference evidence="2" key="1">
    <citation type="submission" date="2020-07" db="EMBL/GenBank/DDBJ databases">
        <authorList>
            <person name="Lin J."/>
        </authorList>
    </citation>
    <scope>NUCLEOTIDE SEQUENCE</scope>
</reference>
<protein>
    <submittedName>
        <fullName evidence="2">Uncharacterized protein</fullName>
    </submittedName>
</protein>
<dbReference type="AlphaFoldDB" id="A0A6V7QRG2"/>
<sequence length="270" mass="30259">MGTKIAFTNPSPLSLSSFCLFSLPRSFISLLTLSPPLPPLAIPEPFSKTFECLLRVSHPIAIDDLNPSPTPPPPYNDDDDDDEDGEVVRSSYRSSPQRRRGSHIGADTREGERQRWRVQHYCVFDLIECLPSPKESSLTILNISSLDWWQVAQVRHGYWYPIASCPSYLNHNFWNMRRRSGGYFVGWSGADDRLQSTKDNAIDDGNKQQLIDNSSNCGMENQIVELIEEPVEAAACLLRLKALLIMSSSSDITINHSEASLVKPEPNAPL</sequence>
<feature type="region of interest" description="Disordered" evidence="1">
    <location>
        <begin position="63"/>
        <end position="111"/>
    </location>
</feature>
<organism evidence="2">
    <name type="scientific">Ananas comosus var. bracteatus</name>
    <name type="common">red pineapple</name>
    <dbReference type="NCBI Taxonomy" id="296719"/>
    <lineage>
        <taxon>Eukaryota</taxon>
        <taxon>Viridiplantae</taxon>
        <taxon>Streptophyta</taxon>
        <taxon>Embryophyta</taxon>
        <taxon>Tracheophyta</taxon>
        <taxon>Spermatophyta</taxon>
        <taxon>Magnoliopsida</taxon>
        <taxon>Liliopsida</taxon>
        <taxon>Poales</taxon>
        <taxon>Bromeliaceae</taxon>
        <taxon>Bromelioideae</taxon>
        <taxon>Ananas</taxon>
    </lineage>
</organism>
<gene>
    <name evidence="2" type="ORF">CB5_LOCUS28682</name>
</gene>
<proteinExistence type="predicted"/>
<dbReference type="EMBL" id="CAJEUB010000003">
    <property type="protein sequence ID" value="CAD1845471.1"/>
    <property type="molecule type" value="Genomic_DNA"/>
</dbReference>
<accession>A0A6V7QRG2</accession>
<name>A0A6V7QRG2_ANACO</name>
<evidence type="ECO:0000313" key="2">
    <source>
        <dbReference type="EMBL" id="CAD1845471.1"/>
    </source>
</evidence>
<feature type="compositionally biased region" description="Acidic residues" evidence="1">
    <location>
        <begin position="76"/>
        <end position="85"/>
    </location>
</feature>
<evidence type="ECO:0000256" key="1">
    <source>
        <dbReference type="SAM" id="MobiDB-lite"/>
    </source>
</evidence>